<protein>
    <submittedName>
        <fullName evidence="1">Uncharacterized protein</fullName>
    </submittedName>
</protein>
<evidence type="ECO:0000313" key="1">
    <source>
        <dbReference type="EMBL" id="DAE19035.1"/>
    </source>
</evidence>
<organism evidence="1">
    <name type="scientific">Siphoviridae sp. ctiOl67</name>
    <dbReference type="NCBI Taxonomy" id="2825622"/>
    <lineage>
        <taxon>Viruses</taxon>
        <taxon>Duplodnaviria</taxon>
        <taxon>Heunggongvirae</taxon>
        <taxon>Uroviricota</taxon>
        <taxon>Caudoviricetes</taxon>
    </lineage>
</organism>
<sequence length="48" mass="5408">MVKLNLTSLNDIGIADMHIGQMIDNYIYLYNVGQYIVLPLYASSISDN</sequence>
<accession>A0A8S5QJM3</accession>
<name>A0A8S5QJM3_9CAUD</name>
<dbReference type="EMBL" id="BK015666">
    <property type="protein sequence ID" value="DAE19035.1"/>
    <property type="molecule type" value="Genomic_DNA"/>
</dbReference>
<reference evidence="1" key="1">
    <citation type="journal article" date="2021" name="Proc. Natl. Acad. Sci. U.S.A.">
        <title>A Catalog of Tens of Thousands of Viruses from Human Metagenomes Reveals Hidden Associations with Chronic Diseases.</title>
        <authorList>
            <person name="Tisza M.J."/>
            <person name="Buck C.B."/>
        </authorList>
    </citation>
    <scope>NUCLEOTIDE SEQUENCE</scope>
    <source>
        <strain evidence="1">CtiOl67</strain>
    </source>
</reference>
<proteinExistence type="predicted"/>